<accession>A0A2S8SVH4</accession>
<dbReference type="AlphaFoldDB" id="A0A2S8SVH4"/>
<dbReference type="Gene3D" id="3.40.50.150">
    <property type="entry name" value="Vaccinia Virus protein VP39"/>
    <property type="match status" value="1"/>
</dbReference>
<evidence type="ECO:0000313" key="3">
    <source>
        <dbReference type="Proteomes" id="UP000237684"/>
    </source>
</evidence>
<evidence type="ECO:0000313" key="2">
    <source>
        <dbReference type="EMBL" id="PQV64781.1"/>
    </source>
</evidence>
<dbReference type="GO" id="GO:0008757">
    <property type="term" value="F:S-adenosylmethionine-dependent methyltransferase activity"/>
    <property type="evidence" value="ECO:0007669"/>
    <property type="project" value="InterPro"/>
</dbReference>
<protein>
    <submittedName>
        <fullName evidence="2">Methyltransferase domain-containing protein</fullName>
    </submittedName>
</protein>
<name>A0A2S8SVH4_9BACT</name>
<dbReference type="PANTHER" id="PTHR43591">
    <property type="entry name" value="METHYLTRANSFERASE"/>
    <property type="match status" value="1"/>
</dbReference>
<proteinExistence type="predicted"/>
<dbReference type="OrthoDB" id="9784101at2"/>
<dbReference type="InterPro" id="IPR013216">
    <property type="entry name" value="Methyltransf_11"/>
</dbReference>
<dbReference type="GO" id="GO:0032259">
    <property type="term" value="P:methylation"/>
    <property type="evidence" value="ECO:0007669"/>
    <property type="project" value="UniProtKB-KW"/>
</dbReference>
<comment type="caution">
    <text evidence="2">The sequence shown here is derived from an EMBL/GenBank/DDBJ whole genome shotgun (WGS) entry which is preliminary data.</text>
</comment>
<dbReference type="SUPFAM" id="SSF53335">
    <property type="entry name" value="S-adenosyl-L-methionine-dependent methyltransferases"/>
    <property type="match status" value="1"/>
</dbReference>
<keyword evidence="2" id="KW-0808">Transferase</keyword>
<dbReference type="InParanoid" id="A0A2S8SVH4"/>
<feature type="domain" description="Methyltransferase type 11" evidence="1">
    <location>
        <begin position="38"/>
        <end position="134"/>
    </location>
</feature>
<reference evidence="2 3" key="1">
    <citation type="journal article" date="2018" name="Syst. Appl. Microbiol.">
        <title>Abditibacterium utsteinense sp. nov., the first cultivated member of candidate phylum FBP, isolated from ice-free Antarctic soil samples.</title>
        <authorList>
            <person name="Tahon G."/>
            <person name="Tytgat B."/>
            <person name="Lebbe L."/>
            <person name="Carlier A."/>
            <person name="Willems A."/>
        </authorList>
    </citation>
    <scope>NUCLEOTIDE SEQUENCE [LARGE SCALE GENOMIC DNA]</scope>
    <source>
        <strain evidence="2 3">LMG 29911</strain>
    </source>
</reference>
<sequence length="188" mass="21168">MKPENTSDFLDSNERLSWNHPAEIVAATQIPAGARVAEIGCGTGWFTFEIEKAVRPRGMVYALDKLSTMLQILETKRRNYERVLTLPCGENEFELDDGEVDIVFHANVLHETQDAQAHLREAHRVLKSGGRMIVIEWNWADEESQPGPPNTIRLEPQTTRDLLKSAGFEIVETGDAGPYHYVVQAIKP</sequence>
<dbReference type="RefSeq" id="WP_105482670.1">
    <property type="nucleotide sequence ID" value="NZ_NIGF01000003.1"/>
</dbReference>
<dbReference type="EMBL" id="NIGF01000003">
    <property type="protein sequence ID" value="PQV64781.1"/>
    <property type="molecule type" value="Genomic_DNA"/>
</dbReference>
<evidence type="ECO:0000259" key="1">
    <source>
        <dbReference type="Pfam" id="PF08241"/>
    </source>
</evidence>
<dbReference type="CDD" id="cd02440">
    <property type="entry name" value="AdoMet_MTases"/>
    <property type="match status" value="1"/>
</dbReference>
<keyword evidence="2" id="KW-0489">Methyltransferase</keyword>
<dbReference type="Pfam" id="PF08241">
    <property type="entry name" value="Methyltransf_11"/>
    <property type="match status" value="1"/>
</dbReference>
<gene>
    <name evidence="2" type="ORF">B1R32_10348</name>
</gene>
<dbReference type="PANTHER" id="PTHR43591:SF24">
    <property type="entry name" value="2-METHOXY-6-POLYPRENYL-1,4-BENZOQUINOL METHYLASE, MITOCHONDRIAL"/>
    <property type="match status" value="1"/>
</dbReference>
<keyword evidence="3" id="KW-1185">Reference proteome</keyword>
<dbReference type="InterPro" id="IPR029063">
    <property type="entry name" value="SAM-dependent_MTases_sf"/>
</dbReference>
<dbReference type="Proteomes" id="UP000237684">
    <property type="component" value="Unassembled WGS sequence"/>
</dbReference>
<organism evidence="2 3">
    <name type="scientific">Abditibacterium utsteinense</name>
    <dbReference type="NCBI Taxonomy" id="1960156"/>
    <lineage>
        <taxon>Bacteria</taxon>
        <taxon>Pseudomonadati</taxon>
        <taxon>Abditibacteriota</taxon>
        <taxon>Abditibacteriia</taxon>
        <taxon>Abditibacteriales</taxon>
        <taxon>Abditibacteriaceae</taxon>
        <taxon>Abditibacterium</taxon>
    </lineage>
</organism>